<dbReference type="GO" id="GO:0003964">
    <property type="term" value="F:RNA-directed DNA polymerase activity"/>
    <property type="evidence" value="ECO:0007669"/>
    <property type="project" value="UniProtKB-KW"/>
</dbReference>
<sequence>MWATGGSGTPEGSEEASSARTGNEGPGTRALMEEVVDHRNLERAAKRVRQNRGSPGIDGMTVEELPRWMREQWPGMREQLLAGSYEPKPVRRVQIPKRGGGERELGIPTVGDRVIQQAILQVLQPRLDPTFSDHSYGFRPGRSAHDAVSQMRDYVTEGRVWVVDIDLEKFFDRVNHDMLMGRLAKRLEDRRLLRTLRRYLSAGVMVNGVKVEQRRGTPQGGPLSPLLANVYLDEVDKELERRGHAFVRYADDLRVLVRSKRAGERVMGALIKRFAKLRLRVNESKSTVARVYERPFLGFDLWVNKKGETKIGVASKSMERMKERVRELTNKRRGRRVEQVVWQLQRYLQGWWRYFGLTESRRGLRDVEGWTKNATDRRGRGRVGLFVRESALAQARATVAACIGPLSVHSAPARPGPSTTWRTGTSSAA</sequence>
<dbReference type="AlphaFoldDB" id="A6FYK4"/>
<accession>A6FYK4</accession>
<evidence type="ECO:0000256" key="7">
    <source>
        <dbReference type="ARBA" id="ARBA00023118"/>
    </source>
</evidence>
<dbReference type="InterPro" id="IPR043502">
    <property type="entry name" value="DNA/RNA_pol_sf"/>
</dbReference>
<keyword evidence="14" id="KW-1185">Reference proteome</keyword>
<name>A6FYK4_9BACT</name>
<dbReference type="Pfam" id="PF00078">
    <property type="entry name" value="RVT_1"/>
    <property type="match status" value="1"/>
</dbReference>
<keyword evidence="6 13" id="KW-0695">RNA-directed DNA polymerase</keyword>
<dbReference type="InterPro" id="IPR043128">
    <property type="entry name" value="Rev_trsase/Diguanyl_cyclase"/>
</dbReference>
<feature type="region of interest" description="Disordered" evidence="11">
    <location>
        <begin position="1"/>
        <end position="31"/>
    </location>
</feature>
<dbReference type="InterPro" id="IPR051083">
    <property type="entry name" value="GrpII_Intron_Splice-Mob/Def"/>
</dbReference>
<dbReference type="Pfam" id="PF08388">
    <property type="entry name" value="GIIM"/>
    <property type="match status" value="1"/>
</dbReference>
<evidence type="ECO:0000259" key="12">
    <source>
        <dbReference type="PROSITE" id="PS50878"/>
    </source>
</evidence>
<feature type="compositionally biased region" description="Polar residues" evidence="11">
    <location>
        <begin position="417"/>
        <end position="429"/>
    </location>
</feature>
<evidence type="ECO:0000256" key="9">
    <source>
        <dbReference type="ARBA" id="ARBA00048173"/>
    </source>
</evidence>
<feature type="region of interest" description="Disordered" evidence="11">
    <location>
        <begin position="408"/>
        <end position="429"/>
    </location>
</feature>
<keyword evidence="2" id="KW-0808">Transferase</keyword>
<evidence type="ECO:0000256" key="10">
    <source>
        <dbReference type="SAM" id="Coils"/>
    </source>
</evidence>
<dbReference type="CDD" id="cd01651">
    <property type="entry name" value="RT_G2_intron"/>
    <property type="match status" value="1"/>
</dbReference>
<keyword evidence="7" id="KW-0051">Antiviral defense</keyword>
<dbReference type="PRINTS" id="PR00866">
    <property type="entry name" value="RNADNAPOLMS"/>
</dbReference>
<comment type="catalytic activity">
    <reaction evidence="9">
        <text>DNA(n) + a 2'-deoxyribonucleoside 5'-triphosphate = DNA(n+1) + diphosphate</text>
        <dbReference type="Rhea" id="RHEA:22508"/>
        <dbReference type="Rhea" id="RHEA-COMP:17339"/>
        <dbReference type="Rhea" id="RHEA-COMP:17340"/>
        <dbReference type="ChEBI" id="CHEBI:33019"/>
        <dbReference type="ChEBI" id="CHEBI:61560"/>
        <dbReference type="ChEBI" id="CHEBI:173112"/>
        <dbReference type="EC" id="2.7.7.49"/>
    </reaction>
</comment>
<dbReference type="InterPro" id="IPR000123">
    <property type="entry name" value="Reverse_transcriptase_msDNA"/>
</dbReference>
<dbReference type="InterPro" id="IPR013597">
    <property type="entry name" value="Mat_intron_G2"/>
</dbReference>
<organism evidence="13 14">
    <name type="scientific">Plesiocystis pacifica SIR-1</name>
    <dbReference type="NCBI Taxonomy" id="391625"/>
    <lineage>
        <taxon>Bacteria</taxon>
        <taxon>Pseudomonadati</taxon>
        <taxon>Myxococcota</taxon>
        <taxon>Polyangia</taxon>
        <taxon>Nannocystales</taxon>
        <taxon>Nannocystaceae</taxon>
        <taxon>Plesiocystis</taxon>
    </lineage>
</organism>
<evidence type="ECO:0000256" key="1">
    <source>
        <dbReference type="ARBA" id="ARBA00012493"/>
    </source>
</evidence>
<dbReference type="eggNOG" id="COG3344">
    <property type="taxonomic scope" value="Bacteria"/>
</dbReference>
<keyword evidence="13" id="KW-0540">Nuclease</keyword>
<dbReference type="GO" id="GO:0004519">
    <property type="term" value="F:endonuclease activity"/>
    <property type="evidence" value="ECO:0007669"/>
    <property type="project" value="UniProtKB-KW"/>
</dbReference>
<proteinExistence type="inferred from homology"/>
<evidence type="ECO:0000256" key="11">
    <source>
        <dbReference type="SAM" id="MobiDB-lite"/>
    </source>
</evidence>
<evidence type="ECO:0000256" key="2">
    <source>
        <dbReference type="ARBA" id="ARBA00022679"/>
    </source>
</evidence>
<dbReference type="GO" id="GO:0003723">
    <property type="term" value="F:RNA binding"/>
    <property type="evidence" value="ECO:0007669"/>
    <property type="project" value="InterPro"/>
</dbReference>
<reference evidence="13 14" key="1">
    <citation type="submission" date="2007-06" db="EMBL/GenBank/DDBJ databases">
        <authorList>
            <person name="Shimkets L."/>
            <person name="Ferriera S."/>
            <person name="Johnson J."/>
            <person name="Kravitz S."/>
            <person name="Beeson K."/>
            <person name="Sutton G."/>
            <person name="Rogers Y.-H."/>
            <person name="Friedman R."/>
            <person name="Frazier M."/>
            <person name="Venter J.C."/>
        </authorList>
    </citation>
    <scope>NUCLEOTIDE SEQUENCE [LARGE SCALE GENOMIC DNA]</scope>
    <source>
        <strain evidence="13 14">SIR-1</strain>
    </source>
</reference>
<keyword evidence="5" id="KW-0460">Magnesium</keyword>
<feature type="domain" description="Reverse transcriptase" evidence="12">
    <location>
        <begin position="76"/>
        <end position="301"/>
    </location>
</feature>
<comment type="caution">
    <text evidence="13">The sequence shown here is derived from an EMBL/GenBank/DDBJ whole genome shotgun (WGS) entry which is preliminary data.</text>
</comment>
<dbReference type="GO" id="GO:0046872">
    <property type="term" value="F:metal ion binding"/>
    <property type="evidence" value="ECO:0007669"/>
    <property type="project" value="UniProtKB-KW"/>
</dbReference>
<evidence type="ECO:0000256" key="3">
    <source>
        <dbReference type="ARBA" id="ARBA00022695"/>
    </source>
</evidence>
<feature type="coiled-coil region" evidence="10">
    <location>
        <begin position="311"/>
        <end position="338"/>
    </location>
</feature>
<keyword evidence="13" id="KW-0378">Hydrolase</keyword>
<dbReference type="GO" id="GO:0051607">
    <property type="term" value="P:defense response to virus"/>
    <property type="evidence" value="ECO:0007669"/>
    <property type="project" value="UniProtKB-KW"/>
</dbReference>
<dbReference type="PANTHER" id="PTHR34047">
    <property type="entry name" value="NUCLEAR INTRON MATURASE 1, MITOCHONDRIAL-RELATED"/>
    <property type="match status" value="1"/>
</dbReference>
<dbReference type="EMBL" id="ABCS01000004">
    <property type="protein sequence ID" value="EDM81276.1"/>
    <property type="molecule type" value="Genomic_DNA"/>
</dbReference>
<keyword evidence="13" id="KW-0255">Endonuclease</keyword>
<dbReference type="InterPro" id="IPR000477">
    <property type="entry name" value="RT_dom"/>
</dbReference>
<dbReference type="SUPFAM" id="SSF56672">
    <property type="entry name" value="DNA/RNA polymerases"/>
    <property type="match status" value="1"/>
</dbReference>
<keyword evidence="4" id="KW-0479">Metal-binding</keyword>
<evidence type="ECO:0000313" key="14">
    <source>
        <dbReference type="Proteomes" id="UP000005801"/>
    </source>
</evidence>
<keyword evidence="10" id="KW-0175">Coiled coil</keyword>
<protein>
    <recommendedName>
        <fullName evidence="1">RNA-directed DNA polymerase</fullName>
        <ecNumber evidence="1">2.7.7.49</ecNumber>
    </recommendedName>
</protein>
<dbReference type="PANTHER" id="PTHR34047:SF8">
    <property type="entry name" value="PROTEIN YKFC"/>
    <property type="match status" value="1"/>
</dbReference>
<comment type="similarity">
    <text evidence="8">Belongs to the bacterial reverse transcriptase family.</text>
</comment>
<dbReference type="Gene3D" id="3.30.70.270">
    <property type="match status" value="1"/>
</dbReference>
<dbReference type="NCBIfam" id="TIGR04416">
    <property type="entry name" value="group_II_RT_mat"/>
    <property type="match status" value="1"/>
</dbReference>
<evidence type="ECO:0000256" key="5">
    <source>
        <dbReference type="ARBA" id="ARBA00022842"/>
    </source>
</evidence>
<dbReference type="EC" id="2.7.7.49" evidence="1"/>
<dbReference type="Proteomes" id="UP000005801">
    <property type="component" value="Unassembled WGS sequence"/>
</dbReference>
<evidence type="ECO:0000313" key="13">
    <source>
        <dbReference type="EMBL" id="EDM81276.1"/>
    </source>
</evidence>
<keyword evidence="3" id="KW-0548">Nucleotidyltransferase</keyword>
<evidence type="ECO:0000256" key="4">
    <source>
        <dbReference type="ARBA" id="ARBA00022723"/>
    </source>
</evidence>
<dbReference type="InterPro" id="IPR030931">
    <property type="entry name" value="Group_II_RT_mat"/>
</dbReference>
<evidence type="ECO:0000256" key="6">
    <source>
        <dbReference type="ARBA" id="ARBA00022918"/>
    </source>
</evidence>
<dbReference type="PROSITE" id="PS50878">
    <property type="entry name" value="RT_POL"/>
    <property type="match status" value="1"/>
</dbReference>
<evidence type="ECO:0000256" key="8">
    <source>
        <dbReference type="ARBA" id="ARBA00034120"/>
    </source>
</evidence>
<gene>
    <name evidence="13" type="ORF">PPSIR1_40370</name>
</gene>